<dbReference type="Pfam" id="PF01081">
    <property type="entry name" value="Aldolase"/>
    <property type="match status" value="1"/>
</dbReference>
<evidence type="ECO:0000256" key="3">
    <source>
        <dbReference type="ARBA" id="ARBA00011233"/>
    </source>
</evidence>
<reference evidence="6" key="1">
    <citation type="journal article" date="2014" name="Int. J. Syst. Evol. Microbiol.">
        <title>Complete genome sequence of Corynebacterium casei LMG S-19264T (=DSM 44701T), isolated from a smear-ripened cheese.</title>
        <authorList>
            <consortium name="US DOE Joint Genome Institute (JGI-PGF)"/>
            <person name="Walter F."/>
            <person name="Albersmeier A."/>
            <person name="Kalinowski J."/>
            <person name="Ruckert C."/>
        </authorList>
    </citation>
    <scope>NUCLEOTIDE SEQUENCE</scope>
    <source>
        <strain evidence="6">CGMCC 1.15322</strain>
    </source>
</reference>
<evidence type="ECO:0000256" key="1">
    <source>
        <dbReference type="ARBA" id="ARBA00004761"/>
    </source>
</evidence>
<keyword evidence="7" id="KW-1185">Reference proteome</keyword>
<dbReference type="InterPro" id="IPR000887">
    <property type="entry name" value="Aldlse_KDPG_KHG"/>
</dbReference>
<dbReference type="SUPFAM" id="SSF51569">
    <property type="entry name" value="Aldolase"/>
    <property type="match status" value="1"/>
</dbReference>
<evidence type="ECO:0000313" key="6">
    <source>
        <dbReference type="EMBL" id="GGA96930.1"/>
    </source>
</evidence>
<gene>
    <name evidence="6" type="ORF">GCM10011496_17460</name>
</gene>
<organism evidence="6 7">
    <name type="scientific">Polaromonas eurypsychrophila</name>
    <dbReference type="NCBI Taxonomy" id="1614635"/>
    <lineage>
        <taxon>Bacteria</taxon>
        <taxon>Pseudomonadati</taxon>
        <taxon>Pseudomonadota</taxon>
        <taxon>Betaproteobacteria</taxon>
        <taxon>Burkholderiales</taxon>
        <taxon>Comamonadaceae</taxon>
        <taxon>Polaromonas</taxon>
    </lineage>
</organism>
<keyword evidence="5" id="KW-0119">Carbohydrate metabolism</keyword>
<comment type="caution">
    <text evidence="6">The sequence shown here is derived from an EMBL/GenBank/DDBJ whole genome shotgun (WGS) entry which is preliminary data.</text>
</comment>
<comment type="similarity">
    <text evidence="2">Belongs to the KHG/KDPG aldolase family.</text>
</comment>
<evidence type="ECO:0000256" key="2">
    <source>
        <dbReference type="ARBA" id="ARBA00006906"/>
    </source>
</evidence>
<proteinExistence type="inferred from homology"/>
<dbReference type="InterPro" id="IPR013785">
    <property type="entry name" value="Aldolase_TIM"/>
</dbReference>
<evidence type="ECO:0000256" key="4">
    <source>
        <dbReference type="ARBA" id="ARBA00023239"/>
    </source>
</evidence>
<reference evidence="6" key="2">
    <citation type="submission" date="2020-09" db="EMBL/GenBank/DDBJ databases">
        <authorList>
            <person name="Sun Q."/>
            <person name="Zhou Y."/>
        </authorList>
    </citation>
    <scope>NUCLEOTIDE SEQUENCE</scope>
    <source>
        <strain evidence="6">CGMCC 1.15322</strain>
    </source>
</reference>
<dbReference type="CDD" id="cd00452">
    <property type="entry name" value="KDPG_aldolase"/>
    <property type="match status" value="1"/>
</dbReference>
<evidence type="ECO:0000256" key="5">
    <source>
        <dbReference type="ARBA" id="ARBA00023277"/>
    </source>
</evidence>
<comment type="pathway">
    <text evidence="1">Carbohydrate acid metabolism.</text>
</comment>
<dbReference type="PANTHER" id="PTHR30246:SF1">
    <property type="entry name" value="2-DEHYDRO-3-DEOXY-6-PHOSPHOGALACTONATE ALDOLASE-RELATED"/>
    <property type="match status" value="1"/>
</dbReference>
<accession>A0A916SER0</accession>
<dbReference type="NCBIfam" id="NF006600">
    <property type="entry name" value="PRK09140.1"/>
    <property type="match status" value="1"/>
</dbReference>
<dbReference type="GO" id="GO:0016829">
    <property type="term" value="F:lyase activity"/>
    <property type="evidence" value="ECO:0007669"/>
    <property type="project" value="UniProtKB-KW"/>
</dbReference>
<keyword evidence="4" id="KW-0456">Lyase</keyword>
<dbReference type="RefSeq" id="WP_188707976.1">
    <property type="nucleotide sequence ID" value="NZ_BMIG01000005.1"/>
</dbReference>
<dbReference type="Proteomes" id="UP000620596">
    <property type="component" value="Unassembled WGS sequence"/>
</dbReference>
<dbReference type="PANTHER" id="PTHR30246">
    <property type="entry name" value="2-KETO-3-DEOXY-6-PHOSPHOGLUCONATE ALDOLASE"/>
    <property type="match status" value="1"/>
</dbReference>
<comment type="subunit">
    <text evidence="3">Homotrimer.</text>
</comment>
<protein>
    <submittedName>
        <fullName evidence="6">2-dehydro-3-deoxy-6-phosphogalactonate aldolase</fullName>
    </submittedName>
</protein>
<dbReference type="Gene3D" id="3.20.20.70">
    <property type="entry name" value="Aldolase class I"/>
    <property type="match status" value="1"/>
</dbReference>
<dbReference type="EMBL" id="BMIG01000005">
    <property type="protein sequence ID" value="GGA96930.1"/>
    <property type="molecule type" value="Genomic_DNA"/>
</dbReference>
<evidence type="ECO:0000313" key="7">
    <source>
        <dbReference type="Proteomes" id="UP000620596"/>
    </source>
</evidence>
<dbReference type="AlphaFoldDB" id="A0A916SER0"/>
<sequence>MNTPHDKFSAALQVLPLVAILRGLRSDEALSVSHALLGVGWTLIEVPLNSPQPLQSIEAMSAALPAAMVGAGTVLSASQVRDVHAAGGQLVVSPNFDAEVVREALRLGMVCLPGVMTATEAFAALKLGATGLKLFPAEMIAPAVVKALRAVLPAQTLLLPVGGITVDNMAAYRAAGASGFGIGSALYAPGMAVDQVAENAMKFMAAYAGTIRA</sequence>
<name>A0A916SER0_9BURK</name>